<name>A0ABU3PKC2_9CORY</name>
<reference evidence="2 3" key="1">
    <citation type="submission" date="2023-03" db="EMBL/GenBank/DDBJ databases">
        <title>Whole genome sequence of the first Corynebacterium rouxii strains isolated in Brazil: a recent member of Corynebacterium diphtheriae complex.</title>
        <authorList>
            <person name="Vieira V."/>
            <person name="Ramos J.N."/>
            <person name="Araujo M.R.B."/>
            <person name="Baio P.V."/>
            <person name="Sant'Anna L.O."/>
            <person name="Veras J.F.C."/>
            <person name="Vieira E.M.D."/>
            <person name="Sousa M.A.B."/>
            <person name="Camargo C.H."/>
            <person name="Sacchi C.T."/>
            <person name="Campos K.R."/>
            <person name="Santos M.B.N."/>
            <person name="Bokermann S."/>
            <person name="Alvim L.B."/>
            <person name="Santos L.S."/>
            <person name="Mattos-Guaraldi A.L."/>
        </authorList>
    </citation>
    <scope>NUCLEOTIDE SEQUENCE [LARGE SCALE GENOMIC DNA]</scope>
    <source>
        <strain evidence="2 3">70862</strain>
    </source>
</reference>
<organism evidence="2 3">
    <name type="scientific">Corynebacterium rouxii</name>
    <dbReference type="NCBI Taxonomy" id="2719119"/>
    <lineage>
        <taxon>Bacteria</taxon>
        <taxon>Bacillati</taxon>
        <taxon>Actinomycetota</taxon>
        <taxon>Actinomycetes</taxon>
        <taxon>Mycobacteriales</taxon>
        <taxon>Corynebacteriaceae</taxon>
        <taxon>Corynebacterium</taxon>
    </lineage>
</organism>
<comment type="caution">
    <text evidence="2">The sequence shown here is derived from an EMBL/GenBank/DDBJ whole genome shotgun (WGS) entry which is preliminary data.</text>
</comment>
<accession>A0ABU3PKC2</accession>
<dbReference type="Pfam" id="PF13333">
    <property type="entry name" value="rve_2"/>
    <property type="match status" value="1"/>
</dbReference>
<dbReference type="Proteomes" id="UP001265983">
    <property type="component" value="Unassembled WGS sequence"/>
</dbReference>
<evidence type="ECO:0000313" key="2">
    <source>
        <dbReference type="EMBL" id="MDT9410226.1"/>
    </source>
</evidence>
<protein>
    <submittedName>
        <fullName evidence="2">IS3 family transposase</fullName>
    </submittedName>
</protein>
<dbReference type="EMBL" id="JARUHM010000005">
    <property type="protein sequence ID" value="MDT9410226.1"/>
    <property type="molecule type" value="Genomic_DNA"/>
</dbReference>
<proteinExistence type="predicted"/>
<keyword evidence="3" id="KW-1185">Reference proteome</keyword>
<dbReference type="InterPro" id="IPR001584">
    <property type="entry name" value="Integrase_cat-core"/>
</dbReference>
<feature type="domain" description="Integrase catalytic" evidence="1">
    <location>
        <begin position="2"/>
        <end position="28"/>
    </location>
</feature>
<evidence type="ECO:0000313" key="3">
    <source>
        <dbReference type="Proteomes" id="UP001265983"/>
    </source>
</evidence>
<dbReference type="RefSeq" id="WP_315643601.1">
    <property type="nucleotide sequence ID" value="NZ_JARUHM010000005.1"/>
</dbReference>
<evidence type="ECO:0000259" key="1">
    <source>
        <dbReference type="Pfam" id="PF13333"/>
    </source>
</evidence>
<gene>
    <name evidence="2" type="ORF">P8T80_02305</name>
</gene>
<sequence length="31" mass="3836">MHEYVGFYNEDRIKLEFDGLSINQHRRELLL</sequence>